<dbReference type="EMBL" id="CP114063">
    <property type="protein sequence ID" value="WAT24491.1"/>
    <property type="molecule type" value="Genomic_DNA"/>
</dbReference>
<dbReference type="Gene3D" id="2.170.120.40">
    <property type="entry name" value="YbbR-like domain"/>
    <property type="match status" value="2"/>
</dbReference>
<dbReference type="RefSeq" id="WP_269104961.1">
    <property type="nucleotide sequence ID" value="NZ_CP114063.1"/>
</dbReference>
<feature type="compositionally biased region" description="Low complexity" evidence="1">
    <location>
        <begin position="416"/>
        <end position="427"/>
    </location>
</feature>
<feature type="compositionally biased region" description="Low complexity" evidence="1">
    <location>
        <begin position="344"/>
        <end position="361"/>
    </location>
</feature>
<dbReference type="PANTHER" id="PTHR37804:SF1">
    <property type="entry name" value="CDAA REGULATORY PROTEIN CDAR"/>
    <property type="match status" value="1"/>
</dbReference>
<dbReference type="AlphaFoldDB" id="A0AA47J3I0"/>
<evidence type="ECO:0000313" key="2">
    <source>
        <dbReference type="EMBL" id="WAT24491.1"/>
    </source>
</evidence>
<feature type="region of interest" description="Disordered" evidence="1">
    <location>
        <begin position="297"/>
        <end position="427"/>
    </location>
</feature>
<proteinExistence type="predicted"/>
<organism evidence="2 3">
    <name type="scientific">Aerococcus urinaeequi</name>
    <dbReference type="NCBI Taxonomy" id="51665"/>
    <lineage>
        <taxon>Bacteria</taxon>
        <taxon>Bacillati</taxon>
        <taxon>Bacillota</taxon>
        <taxon>Bacilli</taxon>
        <taxon>Lactobacillales</taxon>
        <taxon>Aerococcaceae</taxon>
        <taxon>Aerococcus</taxon>
    </lineage>
</organism>
<protein>
    <submittedName>
        <fullName evidence="2">CdaR family protein</fullName>
    </submittedName>
</protein>
<evidence type="ECO:0000256" key="1">
    <source>
        <dbReference type="SAM" id="MobiDB-lite"/>
    </source>
</evidence>
<dbReference type="Proteomes" id="UP001164714">
    <property type="component" value="Chromosome"/>
</dbReference>
<dbReference type="PANTHER" id="PTHR37804">
    <property type="entry name" value="CDAA REGULATORY PROTEIN CDAR"/>
    <property type="match status" value="1"/>
</dbReference>
<feature type="compositionally biased region" description="Low complexity" evidence="1">
    <location>
        <begin position="321"/>
        <end position="336"/>
    </location>
</feature>
<accession>A0AA47J3I0</accession>
<feature type="compositionally biased region" description="Polar residues" evidence="1">
    <location>
        <begin position="400"/>
        <end position="415"/>
    </location>
</feature>
<gene>
    <name evidence="2" type="ORF">OZ415_09730</name>
</gene>
<dbReference type="InterPro" id="IPR012505">
    <property type="entry name" value="YbbR"/>
</dbReference>
<feature type="compositionally biased region" description="Low complexity" evidence="1">
    <location>
        <begin position="382"/>
        <end position="399"/>
    </location>
</feature>
<sequence>MINKFYNNRIALLILSLFLSILMFVYVKAEQYSENPVTFFQNVSEATTETIYNVPVYIDGNVDAYYVTGLPDSVSVSLSGPKNLIEQTLEADDFRVITEDLTDLGEGSHYIQLQLENVSEAVSYEISPSSVNISIDSLQTTEYPVQVEMSNESAVADGYEITDVSLSQDSVTLTGSTSDIESVSQVYTVVNIPDNLSEDYTTTATVITENADGDILNINTDPSEVDVTVQVSPEGVSVPIEANITNEREGYTYEATILDSQHATLSGDYDTINNTESVSATVDVSRITTTTTVDAPIVLPDGVTSSDPSSVRVQVVPTANESSSSSSSSASSSASSESDEDSASSDTASSESSEESATSSENGTSGNESTIEEDTTSDSDISDSTSSTTSEVGVTTGVSNNLQNGNGNVQADQINSTSSESVSSSSSANVFNGILAFLASFS</sequence>
<dbReference type="Pfam" id="PF07949">
    <property type="entry name" value="YbbR"/>
    <property type="match status" value="3"/>
</dbReference>
<dbReference type="Gene3D" id="2.170.120.30">
    <property type="match status" value="1"/>
</dbReference>
<evidence type="ECO:0000313" key="3">
    <source>
        <dbReference type="Proteomes" id="UP001164714"/>
    </source>
</evidence>
<feature type="compositionally biased region" description="Polar residues" evidence="1">
    <location>
        <begin position="303"/>
        <end position="320"/>
    </location>
</feature>
<name>A0AA47J3I0_9LACT</name>
<feature type="compositionally biased region" description="Acidic residues" evidence="1">
    <location>
        <begin position="370"/>
        <end position="381"/>
    </location>
</feature>
<reference evidence="2" key="1">
    <citation type="submission" date="2022-12" db="EMBL/GenBank/DDBJ databases">
        <title>Whole genome sequence analysis of a duck derived balloon bacteium Aerococcus urinaeequi henan2020.</title>
        <authorList>
            <person name="Zhang H."/>
            <person name="Qiao H.X."/>
            <person name="Bian C.Z."/>
            <person name="Shu J.C."/>
        </authorList>
    </citation>
    <scope>NUCLEOTIDE SEQUENCE</scope>
    <source>
        <strain evidence="2">2020-HN-1</strain>
    </source>
</reference>
<dbReference type="InterPro" id="IPR053154">
    <property type="entry name" value="c-di-AMP_regulator"/>
</dbReference>